<feature type="signal peptide" evidence="2">
    <location>
        <begin position="1"/>
        <end position="22"/>
    </location>
</feature>
<evidence type="ECO:0000313" key="5">
    <source>
        <dbReference type="EMBL" id="QIU97411.1"/>
    </source>
</evidence>
<evidence type="ECO:0000259" key="4">
    <source>
        <dbReference type="Pfam" id="PF18120"/>
    </source>
</evidence>
<sequence>MKKLLTTILCLILLTGTSMMNARPPMQASMNTEVPSKLVKNENGSWQLIVNGKPFIMLAGELHNSSASTTEYLNSLWAPLKTLNLNTVLAPIAWEQFEPQEGIYDYTLIDNMIDGARKNGFKLSVLWFGSWKNGESSYAPTWVKEDTKRFFRVKNVEGKEIETLSPFCENTMKADAKAFRILVEHIKKMDQATGTVIALQPENEVGIFQDMDYTKASLTAYGQEVPQALIQYMKKNRKNLRKELLSVWKENGAKTSGTWKTVFGDNAWSKSFYTTWQYATYIDFVAAGAKEIYPLPTFCNCWLVQKPDDMPGVYPNGGPVSRVMDIWKAAAPHINVLAPDIYLSDFKNIVADYHRADNPLLIPEAVMKPANAFWAFGEHSALCYSPFGIEDGADNFTFAQSYKVLDELMPLITEHQGSNRMIGVMKMPGESERTVTMGDYQLCIKYDAEDAYGLIIRTEKNEFVVAGINFKVYFTSTDKKKTGYIKQVWEGGYDTDGEWKATRLLNGDETYHNAVLIAKGRRTFTSEKSNNYNADHSDEIFVYSPTSYQAVWSPGIYRVTTYLR</sequence>
<dbReference type="Pfam" id="PF01301">
    <property type="entry name" value="Glyco_hydro_35"/>
    <property type="match status" value="1"/>
</dbReference>
<evidence type="ECO:0000256" key="1">
    <source>
        <dbReference type="ARBA" id="ARBA00009809"/>
    </source>
</evidence>
<dbReference type="AlphaFoldDB" id="A0A6H0KWH0"/>
<dbReference type="InterPro" id="IPR001944">
    <property type="entry name" value="Glycoside_Hdrlase_35"/>
</dbReference>
<evidence type="ECO:0000259" key="3">
    <source>
        <dbReference type="Pfam" id="PF01301"/>
    </source>
</evidence>
<dbReference type="Pfam" id="PF18120">
    <property type="entry name" value="DUF5597"/>
    <property type="match status" value="1"/>
</dbReference>
<dbReference type="Gene3D" id="3.20.20.80">
    <property type="entry name" value="Glycosidases"/>
    <property type="match status" value="1"/>
</dbReference>
<reference evidence="5 6" key="1">
    <citation type="submission" date="2020-03" db="EMBL/GenBank/DDBJ databases">
        <title>Genomic analysis of Bacteroides faecium CBA7301.</title>
        <authorList>
            <person name="Kim J."/>
            <person name="Roh S.W."/>
        </authorList>
    </citation>
    <scope>NUCLEOTIDE SEQUENCE [LARGE SCALE GENOMIC DNA]</scope>
    <source>
        <strain evidence="5 6">CBA7301</strain>
    </source>
</reference>
<dbReference type="EMBL" id="CP050831">
    <property type="protein sequence ID" value="QIU97411.1"/>
    <property type="molecule type" value="Genomic_DNA"/>
</dbReference>
<keyword evidence="6" id="KW-1185">Reference proteome</keyword>
<dbReference type="Gene3D" id="2.60.220.20">
    <property type="entry name" value="putative beta-Galactosidase from caulobacter crescentus"/>
    <property type="match status" value="1"/>
</dbReference>
<organism evidence="5 6">
    <name type="scientific">Bacteroides faecium</name>
    <dbReference type="NCBI Taxonomy" id="2715212"/>
    <lineage>
        <taxon>Bacteria</taxon>
        <taxon>Pseudomonadati</taxon>
        <taxon>Bacteroidota</taxon>
        <taxon>Bacteroidia</taxon>
        <taxon>Bacteroidales</taxon>
        <taxon>Bacteroidaceae</taxon>
        <taxon>Bacteroides</taxon>
    </lineage>
</organism>
<dbReference type="Proteomes" id="UP000501780">
    <property type="component" value="Chromosome"/>
</dbReference>
<keyword evidence="2" id="KW-0732">Signal</keyword>
<dbReference type="GO" id="GO:0004553">
    <property type="term" value="F:hydrolase activity, hydrolyzing O-glycosyl compounds"/>
    <property type="evidence" value="ECO:0007669"/>
    <property type="project" value="InterPro"/>
</dbReference>
<evidence type="ECO:0000256" key="2">
    <source>
        <dbReference type="SAM" id="SignalP"/>
    </source>
</evidence>
<dbReference type="KEGG" id="bfc:BacF7301_04850"/>
<feature type="chain" id="PRO_5026238959" evidence="2">
    <location>
        <begin position="23"/>
        <end position="564"/>
    </location>
</feature>
<dbReference type="GO" id="GO:0005975">
    <property type="term" value="P:carbohydrate metabolic process"/>
    <property type="evidence" value="ECO:0007669"/>
    <property type="project" value="InterPro"/>
</dbReference>
<feature type="domain" description="Glycoside hydrolase 35 catalytic" evidence="3">
    <location>
        <begin position="47"/>
        <end position="238"/>
    </location>
</feature>
<proteinExistence type="inferred from homology"/>
<protein>
    <submittedName>
        <fullName evidence="5">DUF5597 domain-containing protein</fullName>
    </submittedName>
</protein>
<feature type="domain" description="DUF5597" evidence="4">
    <location>
        <begin position="398"/>
        <end position="512"/>
    </location>
</feature>
<dbReference type="InterPro" id="IPR031330">
    <property type="entry name" value="Gly_Hdrlase_35_cat"/>
</dbReference>
<dbReference type="PANTHER" id="PTHR23421">
    <property type="entry name" value="BETA-GALACTOSIDASE RELATED"/>
    <property type="match status" value="1"/>
</dbReference>
<comment type="similarity">
    <text evidence="1">Belongs to the glycosyl hydrolase 35 family.</text>
</comment>
<evidence type="ECO:0000313" key="6">
    <source>
        <dbReference type="Proteomes" id="UP000501780"/>
    </source>
</evidence>
<gene>
    <name evidence="5" type="ORF">BacF7301_04850</name>
</gene>
<name>A0A6H0KWH0_9BACE</name>
<accession>A0A6H0KWH0</accession>
<dbReference type="InterPro" id="IPR040719">
    <property type="entry name" value="DUF5597"/>
</dbReference>
<dbReference type="SUPFAM" id="SSF51445">
    <property type="entry name" value="(Trans)glycosidases"/>
    <property type="match status" value="1"/>
</dbReference>
<dbReference type="InterPro" id="IPR017853">
    <property type="entry name" value="GH"/>
</dbReference>